<evidence type="ECO:0000259" key="9">
    <source>
        <dbReference type="PROSITE" id="PS50109"/>
    </source>
</evidence>
<evidence type="ECO:0000256" key="8">
    <source>
        <dbReference type="SAM" id="Phobius"/>
    </source>
</evidence>
<comment type="caution">
    <text evidence="10">The sequence shown here is derived from an EMBL/GenBank/DDBJ whole genome shotgun (WGS) entry which is preliminary data.</text>
</comment>
<dbReference type="InterPro" id="IPR003594">
    <property type="entry name" value="HATPase_dom"/>
</dbReference>
<dbReference type="AlphaFoldDB" id="A0A0P8C092"/>
<dbReference type="InterPro" id="IPR004358">
    <property type="entry name" value="Sig_transdc_His_kin-like_C"/>
</dbReference>
<feature type="transmembrane region" description="Helical" evidence="8">
    <location>
        <begin position="360"/>
        <end position="377"/>
    </location>
</feature>
<dbReference type="Gene3D" id="3.30.565.10">
    <property type="entry name" value="Histidine kinase-like ATPase, C-terminal domain"/>
    <property type="match status" value="1"/>
</dbReference>
<accession>A0A0P8C092</accession>
<dbReference type="InterPro" id="IPR050736">
    <property type="entry name" value="Sensor_HK_Regulatory"/>
</dbReference>
<evidence type="ECO:0000313" key="10">
    <source>
        <dbReference type="EMBL" id="KPQ15953.1"/>
    </source>
</evidence>
<dbReference type="OrthoDB" id="1269247at2"/>
<dbReference type="SMART" id="SM00388">
    <property type="entry name" value="HisKA"/>
    <property type="match status" value="1"/>
</dbReference>
<dbReference type="SUPFAM" id="SSF55874">
    <property type="entry name" value="ATPase domain of HSP90 chaperone/DNA topoisomerase II/histidine kinase"/>
    <property type="match status" value="1"/>
</dbReference>
<keyword evidence="4" id="KW-0808">Transferase</keyword>
<evidence type="ECO:0000256" key="1">
    <source>
        <dbReference type="ARBA" id="ARBA00000085"/>
    </source>
</evidence>
<proteinExistence type="predicted"/>
<keyword evidence="6" id="KW-0902">Two-component regulatory system</keyword>
<dbReference type="STRING" id="1305737.GCA_000526355_01080"/>
<dbReference type="Gene3D" id="1.25.40.10">
    <property type="entry name" value="Tetratricopeptide repeat domain"/>
    <property type="match status" value="2"/>
</dbReference>
<dbReference type="InterPro" id="IPR003661">
    <property type="entry name" value="HisK_dim/P_dom"/>
</dbReference>
<dbReference type="InterPro" id="IPR011990">
    <property type="entry name" value="TPR-like_helical_dom_sf"/>
</dbReference>
<feature type="coiled-coil region" evidence="7">
    <location>
        <begin position="382"/>
        <end position="433"/>
    </location>
</feature>
<evidence type="ECO:0000256" key="7">
    <source>
        <dbReference type="SAM" id="Coils"/>
    </source>
</evidence>
<dbReference type="CDD" id="cd00082">
    <property type="entry name" value="HisKA"/>
    <property type="match status" value="1"/>
</dbReference>
<dbReference type="Proteomes" id="UP000050421">
    <property type="component" value="Unassembled WGS sequence"/>
</dbReference>
<dbReference type="PROSITE" id="PS50109">
    <property type="entry name" value="HIS_KIN"/>
    <property type="match status" value="1"/>
</dbReference>
<dbReference type="PANTHER" id="PTHR43711:SF1">
    <property type="entry name" value="HISTIDINE KINASE 1"/>
    <property type="match status" value="1"/>
</dbReference>
<keyword evidence="8" id="KW-0472">Membrane</keyword>
<dbReference type="GO" id="GO:0000155">
    <property type="term" value="F:phosphorelay sensor kinase activity"/>
    <property type="evidence" value="ECO:0007669"/>
    <property type="project" value="InterPro"/>
</dbReference>
<dbReference type="EMBL" id="LJXT01000045">
    <property type="protein sequence ID" value="KPQ15953.1"/>
    <property type="molecule type" value="Genomic_DNA"/>
</dbReference>
<sequence>MFNLVLFLLLIFNSADPISDSLTLELQKTENPGTKASLYYSLAKHYYGSDQDLAISYADSSIYFGEMADLPKMQGNAINIKAVAYLIKSDFETSMKLNVDALRIRESIQDTLGLVESHLNIGNILYRTGESFEAAERYKKALSYAKMANSQRGLSLLYNNLGSYYRDRWISTNEKEDLDSAKAFLSQSLEIKTSLKDVSGLIHTLNQLSELAQSEKQFMLAENYLKRSLKVSEGINDTELQISVLTQLSQFNLEVGDRNQALNYAKSAFELAERMNSNYMISNTANYLLNAYQENGDYRNALEIAKQKLEADALLFNESKQKIQDDLLIQYESEKKELENQKLLEEQRFLDLNLQRKNELLIAALLILVGLIGLGIYQRKKNNQLELAKKKLDITLAQLTEKNDQVEKQSVLLSQANSELKEANSIREKLLSVVSHDVKAPLSSLQVLLEYWDQKILSNEDLASLVPRIAKQTKTVQELLKNLLQWAQTQMKYNNIQLTETKLKVLVDESIKFAIPTAEGKNIAILNSIPENLIIKTDGNRLNFIIRNLVSNALKFTNPNGQIEVSFKSTGNGKIYISDNGIGMSKKKLESLFQQGLGPSIGTAGEKGSGIGLLLCKEFAESMGAHLEVASEENKGSTFTITLG</sequence>
<evidence type="ECO:0000256" key="6">
    <source>
        <dbReference type="ARBA" id="ARBA00023012"/>
    </source>
</evidence>
<dbReference type="PANTHER" id="PTHR43711">
    <property type="entry name" value="TWO-COMPONENT HISTIDINE KINASE"/>
    <property type="match status" value="1"/>
</dbReference>
<evidence type="ECO:0000313" key="11">
    <source>
        <dbReference type="Proteomes" id="UP000050421"/>
    </source>
</evidence>
<dbReference type="SUPFAM" id="SSF48452">
    <property type="entry name" value="TPR-like"/>
    <property type="match status" value="1"/>
</dbReference>
<keyword evidence="8" id="KW-0812">Transmembrane</keyword>
<organism evidence="10 11">
    <name type="scientific">Algoriphagus marincola HL-49</name>
    <dbReference type="NCBI Taxonomy" id="1305737"/>
    <lineage>
        <taxon>Bacteria</taxon>
        <taxon>Pseudomonadati</taxon>
        <taxon>Bacteroidota</taxon>
        <taxon>Cytophagia</taxon>
        <taxon>Cytophagales</taxon>
        <taxon>Cyclobacteriaceae</taxon>
        <taxon>Algoriphagus</taxon>
    </lineage>
</organism>
<dbReference type="EC" id="2.7.13.3" evidence="2"/>
<reference evidence="10 11" key="1">
    <citation type="submission" date="2015-09" db="EMBL/GenBank/DDBJ databases">
        <title>Identification and resolution of microdiversity through metagenomic sequencing of parallel consortia.</title>
        <authorList>
            <person name="Nelson W.C."/>
            <person name="Romine M.F."/>
            <person name="Lindemann S.R."/>
        </authorList>
    </citation>
    <scope>NUCLEOTIDE SEQUENCE [LARGE SCALE GENOMIC DNA]</scope>
    <source>
        <strain evidence="10">HL-49</strain>
    </source>
</reference>
<dbReference type="Pfam" id="PF00512">
    <property type="entry name" value="HisKA"/>
    <property type="match status" value="1"/>
</dbReference>
<dbReference type="eggNOG" id="COG4251">
    <property type="taxonomic scope" value="Bacteria"/>
</dbReference>
<gene>
    <name evidence="10" type="ORF">HLUCCX10_08505</name>
</gene>
<keyword evidence="5 10" id="KW-0418">Kinase</keyword>
<dbReference type="PATRIC" id="fig|1305737.6.peg.2327"/>
<evidence type="ECO:0000256" key="5">
    <source>
        <dbReference type="ARBA" id="ARBA00022777"/>
    </source>
</evidence>
<evidence type="ECO:0000256" key="2">
    <source>
        <dbReference type="ARBA" id="ARBA00012438"/>
    </source>
</evidence>
<dbReference type="SUPFAM" id="SSF47384">
    <property type="entry name" value="Homodimeric domain of signal transducing histidine kinase"/>
    <property type="match status" value="1"/>
</dbReference>
<comment type="catalytic activity">
    <reaction evidence="1">
        <text>ATP + protein L-histidine = ADP + protein N-phospho-L-histidine.</text>
        <dbReference type="EC" id="2.7.13.3"/>
    </reaction>
</comment>
<evidence type="ECO:0000256" key="4">
    <source>
        <dbReference type="ARBA" id="ARBA00022679"/>
    </source>
</evidence>
<feature type="domain" description="Histidine kinase" evidence="9">
    <location>
        <begin position="433"/>
        <end position="644"/>
    </location>
</feature>
<dbReference type="SMART" id="SM00387">
    <property type="entry name" value="HATPase_c"/>
    <property type="match status" value="1"/>
</dbReference>
<feature type="coiled-coil region" evidence="7">
    <location>
        <begin position="321"/>
        <end position="355"/>
    </location>
</feature>
<keyword evidence="7" id="KW-0175">Coiled coil</keyword>
<dbReference type="PRINTS" id="PR00344">
    <property type="entry name" value="BCTRLSENSOR"/>
</dbReference>
<dbReference type="Pfam" id="PF02518">
    <property type="entry name" value="HATPase_c"/>
    <property type="match status" value="1"/>
</dbReference>
<keyword evidence="8" id="KW-1133">Transmembrane helix</keyword>
<dbReference type="InterPro" id="IPR036097">
    <property type="entry name" value="HisK_dim/P_sf"/>
</dbReference>
<dbReference type="Gene3D" id="1.10.287.130">
    <property type="match status" value="1"/>
</dbReference>
<dbReference type="InterPro" id="IPR036890">
    <property type="entry name" value="HATPase_C_sf"/>
</dbReference>
<keyword evidence="3" id="KW-0597">Phosphoprotein</keyword>
<evidence type="ECO:0000256" key="3">
    <source>
        <dbReference type="ARBA" id="ARBA00022553"/>
    </source>
</evidence>
<dbReference type="InterPro" id="IPR005467">
    <property type="entry name" value="His_kinase_dom"/>
</dbReference>
<protein>
    <recommendedName>
        <fullName evidence="2">histidine kinase</fullName>
        <ecNumber evidence="2">2.7.13.3</ecNumber>
    </recommendedName>
</protein>
<name>A0A0P8C092_9BACT</name>